<gene>
    <name evidence="7" type="primary">sbcD</name>
    <name evidence="10" type="ORF">SAMN04244550_00555</name>
</gene>
<evidence type="ECO:0000256" key="5">
    <source>
        <dbReference type="ARBA" id="ARBA00022801"/>
    </source>
</evidence>
<evidence type="ECO:0000313" key="10">
    <source>
        <dbReference type="EMBL" id="SDE49287.1"/>
    </source>
</evidence>
<evidence type="ECO:0000256" key="2">
    <source>
        <dbReference type="ARBA" id="ARBA00011322"/>
    </source>
</evidence>
<comment type="function">
    <text evidence="7">SbcCD cleaves DNA hairpin structures. These structures can inhibit DNA replication and are intermediates in certain DNA recombination reactions. The complex acts as a 3'-&gt;5' double strand exonuclease that can open hairpins. It also has a 5' single-strand endonuclease activity.</text>
</comment>
<dbReference type="InterPro" id="IPR026843">
    <property type="entry name" value="SbcD_C"/>
</dbReference>
<evidence type="ECO:0000259" key="8">
    <source>
        <dbReference type="Pfam" id="PF00149"/>
    </source>
</evidence>
<protein>
    <recommendedName>
        <fullName evidence="3 7">Nuclease SbcCD subunit D</fullName>
    </recommendedName>
</protein>
<keyword evidence="6 7" id="KW-0269">Exonuclease</keyword>
<evidence type="ECO:0000259" key="9">
    <source>
        <dbReference type="Pfam" id="PF12320"/>
    </source>
</evidence>
<evidence type="ECO:0000256" key="3">
    <source>
        <dbReference type="ARBA" id="ARBA00013365"/>
    </source>
</evidence>
<dbReference type="InterPro" id="IPR050535">
    <property type="entry name" value="DNA_Repair-Maintenance_Comp"/>
</dbReference>
<dbReference type="CDD" id="cd00840">
    <property type="entry name" value="MPP_Mre11_N"/>
    <property type="match status" value="1"/>
</dbReference>
<dbReference type="RefSeq" id="WP_074552697.1">
    <property type="nucleotide sequence ID" value="NZ_CP119563.1"/>
</dbReference>
<dbReference type="GO" id="GO:0008408">
    <property type="term" value="F:3'-5' exonuclease activity"/>
    <property type="evidence" value="ECO:0007669"/>
    <property type="project" value="InterPro"/>
</dbReference>
<dbReference type="GO" id="GO:0006310">
    <property type="term" value="P:DNA recombination"/>
    <property type="evidence" value="ECO:0007669"/>
    <property type="project" value="UniProtKB-KW"/>
</dbReference>
<dbReference type="InterPro" id="IPR041796">
    <property type="entry name" value="Mre11_N"/>
</dbReference>
<dbReference type="Pfam" id="PF00149">
    <property type="entry name" value="Metallophos"/>
    <property type="match status" value="1"/>
</dbReference>
<dbReference type="Pfam" id="PF12320">
    <property type="entry name" value="SbcD_C"/>
    <property type="match status" value="1"/>
</dbReference>
<dbReference type="Gene3D" id="3.60.21.10">
    <property type="match status" value="1"/>
</dbReference>
<keyword evidence="7" id="KW-0233">DNA recombination</keyword>
<organism evidence="10 11">
    <name type="scientific">Rhodobacter capsulatus</name>
    <name type="common">Rhodopseudomonas capsulata</name>
    <dbReference type="NCBI Taxonomy" id="1061"/>
    <lineage>
        <taxon>Bacteria</taxon>
        <taxon>Pseudomonadati</taxon>
        <taxon>Pseudomonadota</taxon>
        <taxon>Alphaproteobacteria</taxon>
        <taxon>Rhodobacterales</taxon>
        <taxon>Rhodobacter group</taxon>
        <taxon>Rhodobacter</taxon>
    </lineage>
</organism>
<dbReference type="PANTHER" id="PTHR30337:SF0">
    <property type="entry name" value="NUCLEASE SBCCD SUBUNIT D"/>
    <property type="match status" value="1"/>
</dbReference>
<dbReference type="InterPro" id="IPR004593">
    <property type="entry name" value="SbcD"/>
</dbReference>
<dbReference type="InterPro" id="IPR029052">
    <property type="entry name" value="Metallo-depent_PP-like"/>
</dbReference>
<keyword evidence="5 7" id="KW-0378">Hydrolase</keyword>
<comment type="subunit">
    <text evidence="2 7">Heterodimer of SbcC and SbcD.</text>
</comment>
<keyword evidence="7" id="KW-0255">Endonuclease</keyword>
<dbReference type="SUPFAM" id="SSF56300">
    <property type="entry name" value="Metallo-dependent phosphatases"/>
    <property type="match status" value="1"/>
</dbReference>
<dbReference type="OrthoDB" id="9773856at2"/>
<evidence type="ECO:0000256" key="7">
    <source>
        <dbReference type="RuleBase" id="RU363069"/>
    </source>
</evidence>
<dbReference type="NCBIfam" id="TIGR00619">
    <property type="entry name" value="sbcd"/>
    <property type="match status" value="1"/>
</dbReference>
<comment type="similarity">
    <text evidence="1 7">Belongs to the SbcD family.</text>
</comment>
<evidence type="ECO:0000256" key="4">
    <source>
        <dbReference type="ARBA" id="ARBA00022722"/>
    </source>
</evidence>
<sequence>MRILHTADWHIGQTLNGWSREAEHRAFLVQLGEILLREQVDALLVAGDVFDGLNPSGEAQRLLYAALAGYVRANPRLQIVLTSGNHDPAQRLEAPEAVLRELGVHVLGTLSRGAEGVKLGRHLIPLHDRAGQVRAQVLALPFLRQADLPGLRLGAEAGTEAGSGGAVTAALRALLAETVARAQALAGAVPLIAMAHLTCAGGLESAGAERRILIGGDHAVPPDVFPPALAYVALGHLHRPQSLDGGRVRYSGSPFPLSASEIGYDHGVTLLDLDAGVAPRHIPLPRPVPVLRLPARGTAPLPEILAALAALPPGAPARAEGPFLYLALAADRPVTEITAALEAALEPLPLRLAGLTITRPETATPTAPPPQDLSRTTPEALFAAAFRDLHGCDPETRHLGAFRDALSEV</sequence>
<dbReference type="GO" id="GO:0006260">
    <property type="term" value="P:DNA replication"/>
    <property type="evidence" value="ECO:0007669"/>
    <property type="project" value="UniProtKB-KW"/>
</dbReference>
<evidence type="ECO:0000313" key="11">
    <source>
        <dbReference type="Proteomes" id="UP000183812"/>
    </source>
</evidence>
<dbReference type="EMBL" id="FNAY01000001">
    <property type="protein sequence ID" value="SDE49287.1"/>
    <property type="molecule type" value="Genomic_DNA"/>
</dbReference>
<feature type="domain" description="Nuclease SbcCD subunit D C-terminal" evidence="9">
    <location>
        <begin position="287"/>
        <end position="387"/>
    </location>
</feature>
<name>A0A1G7DCL2_RHOCA</name>
<reference evidence="10 11" key="1">
    <citation type="submission" date="2016-10" db="EMBL/GenBank/DDBJ databases">
        <authorList>
            <person name="de Groot N.N."/>
        </authorList>
    </citation>
    <scope>NUCLEOTIDE SEQUENCE [LARGE SCALE GENOMIC DNA]</scope>
    <source>
        <strain evidence="11">DSM 938 / 37b4</strain>
    </source>
</reference>
<evidence type="ECO:0000256" key="1">
    <source>
        <dbReference type="ARBA" id="ARBA00010555"/>
    </source>
</evidence>
<keyword evidence="7" id="KW-0235">DNA replication</keyword>
<feature type="domain" description="Calcineurin-like phosphoesterase" evidence="8">
    <location>
        <begin position="1"/>
        <end position="97"/>
    </location>
</feature>
<accession>A0A1G7DCL2</accession>
<dbReference type="InterPro" id="IPR004843">
    <property type="entry name" value="Calcineurin-like_PHP"/>
</dbReference>
<dbReference type="Proteomes" id="UP000183812">
    <property type="component" value="Unassembled WGS sequence"/>
</dbReference>
<evidence type="ECO:0000256" key="6">
    <source>
        <dbReference type="ARBA" id="ARBA00022839"/>
    </source>
</evidence>
<proteinExistence type="inferred from homology"/>
<keyword evidence="4 7" id="KW-0540">Nuclease</keyword>
<dbReference type="AlphaFoldDB" id="A0A1G7DCL2"/>
<dbReference type="GO" id="GO:0004519">
    <property type="term" value="F:endonuclease activity"/>
    <property type="evidence" value="ECO:0007669"/>
    <property type="project" value="UniProtKB-KW"/>
</dbReference>
<dbReference type="PANTHER" id="PTHR30337">
    <property type="entry name" value="COMPONENT OF ATP-DEPENDENT DSDNA EXONUCLEASE"/>
    <property type="match status" value="1"/>
</dbReference>